<evidence type="ECO:0000313" key="3">
    <source>
        <dbReference type="EMBL" id="PNF14552.1"/>
    </source>
</evidence>
<dbReference type="GO" id="GO:0098978">
    <property type="term" value="C:glutamatergic synapse"/>
    <property type="evidence" value="ECO:0007669"/>
    <property type="project" value="TreeGrafter"/>
</dbReference>
<feature type="region of interest" description="Disordered" evidence="2">
    <location>
        <begin position="1"/>
        <end position="30"/>
    </location>
</feature>
<comment type="similarity">
    <text evidence="1">Belongs to the SAPAP family.</text>
</comment>
<dbReference type="GO" id="GO:0099572">
    <property type="term" value="C:postsynaptic specialization"/>
    <property type="evidence" value="ECO:0007669"/>
    <property type="project" value="TreeGrafter"/>
</dbReference>
<dbReference type="GO" id="GO:0060090">
    <property type="term" value="F:molecular adaptor activity"/>
    <property type="evidence" value="ECO:0007669"/>
    <property type="project" value="TreeGrafter"/>
</dbReference>
<evidence type="ECO:0000313" key="4">
    <source>
        <dbReference type="Proteomes" id="UP000235965"/>
    </source>
</evidence>
<feature type="compositionally biased region" description="Basic and acidic residues" evidence="2">
    <location>
        <begin position="606"/>
        <end position="632"/>
    </location>
</feature>
<dbReference type="GO" id="GO:0023052">
    <property type="term" value="P:signaling"/>
    <property type="evidence" value="ECO:0007669"/>
    <property type="project" value="InterPro"/>
</dbReference>
<accession>A0A2J7PE12</accession>
<feature type="region of interest" description="Disordered" evidence="2">
    <location>
        <begin position="588"/>
        <end position="649"/>
    </location>
</feature>
<gene>
    <name evidence="3" type="ORF">B7P43_G14960</name>
</gene>
<proteinExistence type="inferred from homology"/>
<keyword evidence="4" id="KW-1185">Reference proteome</keyword>
<feature type="compositionally biased region" description="Low complexity" evidence="2">
    <location>
        <begin position="590"/>
        <end position="605"/>
    </location>
</feature>
<sequence length="649" mass="70645">MNGDKVGQKENKMQSPQSQRTIGDGGKFSATMHHMVNGVSEKIGITATESNYTRLESSRYVDSYSGSNKEEFFSDSPSNIRESTQNFMSSLLTTESSFSSACYESSVIQTTTKSRAVTDFSSPHKNSSLTSVPREGFGVFSPIRCSPESPKTALRDSPGSHVTSSPRDSSSLSSPLKRSPDSPKTSSRDSLMAPATMSPQKQSPGAVRVVEFTSQTKSYVRTAFVSSNSMESASTCKTQGYSGSPQLKGLLDGAQTTSYVKNVCSGLTTCGLIDSVGSSDALAAQTNGSNLDNAVWATKSFIQQRVERLYGPGALAQGFFRRTRQKPPDEVQGPSEGCILHNGHHNSTSPSLPVLRHLRPEFRAQLSLGPSTKKLYERNADTSAVEEDITDIPKRSTAEVIPLQQQISVESLTESLTDLQPAAPEVVLPIEQSQAVSSLPAEQSEDSVDPVSLKHKDGHYFLRLLKQEIDRLNGLVEVAETDLANGELLPEEALGKLRSASGQARLLIRQKLQQFEGLCHKNIAQNSEEPFPTTSEDLAGFWDMVMLQVEHVNRLFAEITALKAADWVEARVPNKDVSDGAAKRKIVCGSKRSSAAPVKSSASSEAARKAREEGRRKMMEERRRALREKRDPSATSGQVEIFIPQENGK</sequence>
<dbReference type="PANTHER" id="PTHR12353">
    <property type="entry name" value="DISKS LARGE-ASSOCIATED PROTEIN DAP SAP90/PSD-95-ASSOCIATED PROTEIN"/>
    <property type="match status" value="1"/>
</dbReference>
<feature type="compositionally biased region" description="Basic and acidic residues" evidence="2">
    <location>
        <begin position="1"/>
        <end position="12"/>
    </location>
</feature>
<comment type="caution">
    <text evidence="3">The sequence shown here is derived from an EMBL/GenBank/DDBJ whole genome shotgun (WGS) entry which is preliminary data.</text>
</comment>
<evidence type="ECO:0000256" key="2">
    <source>
        <dbReference type="SAM" id="MobiDB-lite"/>
    </source>
</evidence>
<evidence type="ECO:0008006" key="5">
    <source>
        <dbReference type="Google" id="ProtNLM"/>
    </source>
</evidence>
<feature type="compositionally biased region" description="Low complexity" evidence="2">
    <location>
        <begin position="164"/>
        <end position="177"/>
    </location>
</feature>
<dbReference type="Pfam" id="PF03359">
    <property type="entry name" value="GKAP"/>
    <property type="match status" value="1"/>
</dbReference>
<feature type="region of interest" description="Disordered" evidence="2">
    <location>
        <begin position="141"/>
        <end position="207"/>
    </location>
</feature>
<reference evidence="3 4" key="1">
    <citation type="submission" date="2017-12" db="EMBL/GenBank/DDBJ databases">
        <title>Hemimetabolous genomes reveal molecular basis of termite eusociality.</title>
        <authorList>
            <person name="Harrison M.C."/>
            <person name="Jongepier E."/>
            <person name="Robertson H.M."/>
            <person name="Arning N."/>
            <person name="Bitard-Feildel T."/>
            <person name="Chao H."/>
            <person name="Childers C.P."/>
            <person name="Dinh H."/>
            <person name="Doddapaneni H."/>
            <person name="Dugan S."/>
            <person name="Gowin J."/>
            <person name="Greiner C."/>
            <person name="Han Y."/>
            <person name="Hu H."/>
            <person name="Hughes D.S.T."/>
            <person name="Huylmans A.-K."/>
            <person name="Kemena C."/>
            <person name="Kremer L.P.M."/>
            <person name="Lee S.L."/>
            <person name="Lopez-Ezquerra A."/>
            <person name="Mallet L."/>
            <person name="Monroy-Kuhn J.M."/>
            <person name="Moser A."/>
            <person name="Murali S.C."/>
            <person name="Muzny D.M."/>
            <person name="Otani S."/>
            <person name="Piulachs M.-D."/>
            <person name="Poelchau M."/>
            <person name="Qu J."/>
            <person name="Schaub F."/>
            <person name="Wada-Katsumata A."/>
            <person name="Worley K.C."/>
            <person name="Xie Q."/>
            <person name="Ylla G."/>
            <person name="Poulsen M."/>
            <person name="Gibbs R.A."/>
            <person name="Schal C."/>
            <person name="Richards S."/>
            <person name="Belles X."/>
            <person name="Korb J."/>
            <person name="Bornberg-Bauer E."/>
        </authorList>
    </citation>
    <scope>NUCLEOTIDE SEQUENCE [LARGE SCALE GENOMIC DNA]</scope>
    <source>
        <tissue evidence="3">Whole body</tissue>
    </source>
</reference>
<dbReference type="EMBL" id="NEVH01026121">
    <property type="protein sequence ID" value="PNF14552.1"/>
    <property type="molecule type" value="Genomic_DNA"/>
</dbReference>
<dbReference type="InterPro" id="IPR005026">
    <property type="entry name" value="SAPAP"/>
</dbReference>
<dbReference type="OrthoDB" id="10036956at2759"/>
<name>A0A2J7PE12_9NEOP</name>
<evidence type="ECO:0000256" key="1">
    <source>
        <dbReference type="ARBA" id="ARBA00008839"/>
    </source>
</evidence>
<dbReference type="AlphaFoldDB" id="A0A2J7PE12"/>
<dbReference type="PANTHER" id="PTHR12353:SF31">
    <property type="entry name" value="LD44824P"/>
    <property type="match status" value="1"/>
</dbReference>
<dbReference type="Proteomes" id="UP000235965">
    <property type="component" value="Unassembled WGS sequence"/>
</dbReference>
<organism evidence="3 4">
    <name type="scientific">Cryptotermes secundus</name>
    <dbReference type="NCBI Taxonomy" id="105785"/>
    <lineage>
        <taxon>Eukaryota</taxon>
        <taxon>Metazoa</taxon>
        <taxon>Ecdysozoa</taxon>
        <taxon>Arthropoda</taxon>
        <taxon>Hexapoda</taxon>
        <taxon>Insecta</taxon>
        <taxon>Pterygota</taxon>
        <taxon>Neoptera</taxon>
        <taxon>Polyneoptera</taxon>
        <taxon>Dictyoptera</taxon>
        <taxon>Blattodea</taxon>
        <taxon>Blattoidea</taxon>
        <taxon>Termitoidae</taxon>
        <taxon>Kalotermitidae</taxon>
        <taxon>Cryptotermitinae</taxon>
        <taxon>Cryptotermes</taxon>
    </lineage>
</organism>
<protein>
    <recommendedName>
        <fullName evidence="5">Disks large-associated protein 4</fullName>
    </recommendedName>
</protein>